<dbReference type="OrthoDB" id="1032269at2"/>
<organism evidence="13 14">
    <name type="scientific">Bacteroides intestinalis</name>
    <dbReference type="NCBI Taxonomy" id="329854"/>
    <lineage>
        <taxon>Bacteria</taxon>
        <taxon>Pseudomonadati</taxon>
        <taxon>Bacteroidota</taxon>
        <taxon>Bacteroidia</taxon>
        <taxon>Bacteroidales</taxon>
        <taxon>Bacteroidaceae</taxon>
        <taxon>Bacteroides</taxon>
    </lineage>
</organism>
<keyword evidence="8" id="KW-0119">Carbohydrate metabolism</keyword>
<dbReference type="EMBL" id="RCXO01000009">
    <property type="protein sequence ID" value="RYT80835.1"/>
    <property type="molecule type" value="Genomic_DNA"/>
</dbReference>
<dbReference type="Proteomes" id="UP000291191">
    <property type="component" value="Unassembled WGS sequence"/>
</dbReference>
<dbReference type="PANTHER" id="PTHR31490:SF88">
    <property type="entry name" value="BETA-XYLANASE"/>
    <property type="match status" value="1"/>
</dbReference>
<dbReference type="PROSITE" id="PS00591">
    <property type="entry name" value="GH10_1"/>
    <property type="match status" value="1"/>
</dbReference>
<keyword evidence="5" id="KW-0732">Signal</keyword>
<dbReference type="PROSITE" id="PS51760">
    <property type="entry name" value="GH10_2"/>
    <property type="match status" value="1"/>
</dbReference>
<dbReference type="PROSITE" id="PS51257">
    <property type="entry name" value="PROKAR_LIPOPROTEIN"/>
    <property type="match status" value="1"/>
</dbReference>
<keyword evidence="10" id="KW-0624">Polysaccharide degradation</keyword>
<dbReference type="Gene3D" id="2.60.120.260">
    <property type="entry name" value="Galactose-binding domain-like"/>
    <property type="match status" value="2"/>
</dbReference>
<evidence type="ECO:0000256" key="9">
    <source>
        <dbReference type="ARBA" id="ARBA00023295"/>
    </source>
</evidence>
<keyword evidence="7" id="KW-0378">Hydrolase</keyword>
<dbReference type="SUPFAM" id="SSF51445">
    <property type="entry name" value="(Trans)glycosidases"/>
    <property type="match status" value="1"/>
</dbReference>
<evidence type="ECO:0000256" key="8">
    <source>
        <dbReference type="ARBA" id="ARBA00023277"/>
    </source>
</evidence>
<comment type="caution">
    <text evidence="13">The sequence shown here is derived from an EMBL/GenBank/DDBJ whole genome shotgun (WGS) entry which is preliminary data.</text>
</comment>
<dbReference type="InterPro" id="IPR044846">
    <property type="entry name" value="GH10"/>
</dbReference>
<evidence type="ECO:0000256" key="5">
    <source>
        <dbReference type="ARBA" id="ARBA00022729"/>
    </source>
</evidence>
<keyword evidence="14" id="KW-1185">Reference proteome</keyword>
<evidence type="ECO:0000256" key="6">
    <source>
        <dbReference type="ARBA" id="ARBA00022737"/>
    </source>
</evidence>
<evidence type="ECO:0000259" key="12">
    <source>
        <dbReference type="PROSITE" id="PS51760"/>
    </source>
</evidence>
<evidence type="ECO:0000256" key="1">
    <source>
        <dbReference type="ARBA" id="ARBA00000681"/>
    </source>
</evidence>
<reference evidence="13 14" key="1">
    <citation type="journal article" date="2019" name="Science, e1252229">
        <title>Invertible promoters mediate bacterial phase variation, antibiotic resistance, and host adaptation in the gut.</title>
        <authorList>
            <person name="Jiang X."/>
            <person name="Hall A.B."/>
            <person name="Arthur T.D."/>
            <person name="Plichta D.R."/>
            <person name="Covington C.T."/>
            <person name="Poyet M."/>
            <person name="Crothers J."/>
            <person name="Moses P.L."/>
            <person name="Tolonen A.C."/>
            <person name="Vlamakis H."/>
            <person name="Alm E.J."/>
            <person name="Xavier R.J."/>
        </authorList>
    </citation>
    <scope>NUCLEOTIDE SEQUENCE [LARGE SCALE GENOMIC DNA]</scope>
    <source>
        <strain evidence="14">bf_0095</strain>
    </source>
</reference>
<name>A0A415AM62_9BACE</name>
<evidence type="ECO:0000313" key="13">
    <source>
        <dbReference type="EMBL" id="RYT80835.1"/>
    </source>
</evidence>
<dbReference type="Pfam" id="PF00331">
    <property type="entry name" value="Glyco_hydro_10"/>
    <property type="match status" value="2"/>
</dbReference>
<dbReference type="InterPro" id="IPR008979">
    <property type="entry name" value="Galactose-bd-like_sf"/>
</dbReference>
<dbReference type="GO" id="GO:0031176">
    <property type="term" value="F:endo-1,4-beta-xylanase activity"/>
    <property type="evidence" value="ECO:0007669"/>
    <property type="project" value="UniProtKB-EC"/>
</dbReference>
<dbReference type="Gene3D" id="3.20.20.80">
    <property type="entry name" value="Glycosidases"/>
    <property type="match status" value="2"/>
</dbReference>
<evidence type="ECO:0000256" key="10">
    <source>
        <dbReference type="ARBA" id="ARBA00023326"/>
    </source>
</evidence>
<keyword evidence="4" id="KW-0858">Xylan degradation</keyword>
<evidence type="ECO:0000256" key="7">
    <source>
        <dbReference type="ARBA" id="ARBA00022801"/>
    </source>
</evidence>
<dbReference type="SMART" id="SM00633">
    <property type="entry name" value="Glyco_10"/>
    <property type="match status" value="1"/>
</dbReference>
<keyword evidence="9" id="KW-0326">Glycosidase</keyword>
<dbReference type="EC" id="3.2.1.8" evidence="3"/>
<dbReference type="AlphaFoldDB" id="A0A415AM62"/>
<dbReference type="InterPro" id="IPR017853">
    <property type="entry name" value="GH"/>
</dbReference>
<evidence type="ECO:0000313" key="14">
    <source>
        <dbReference type="Proteomes" id="UP000291191"/>
    </source>
</evidence>
<dbReference type="GO" id="GO:0045493">
    <property type="term" value="P:xylan catabolic process"/>
    <property type="evidence" value="ECO:0007669"/>
    <property type="project" value="UniProtKB-KW"/>
</dbReference>
<evidence type="ECO:0000256" key="3">
    <source>
        <dbReference type="ARBA" id="ARBA00012590"/>
    </source>
</evidence>
<comment type="catalytic activity">
    <reaction evidence="1">
        <text>Endohydrolysis of (1-&gt;4)-beta-D-xylosidic linkages in xylans.</text>
        <dbReference type="EC" id="3.2.1.8"/>
    </reaction>
</comment>
<feature type="active site" description="Nucleophile" evidence="11">
    <location>
        <position position="668"/>
    </location>
</feature>
<accession>A0A415AM62</accession>
<evidence type="ECO:0000256" key="2">
    <source>
        <dbReference type="ARBA" id="ARBA00007495"/>
    </source>
</evidence>
<protein>
    <recommendedName>
        <fullName evidence="3">endo-1,4-beta-xylanase</fullName>
        <ecNumber evidence="3">3.2.1.8</ecNumber>
    </recommendedName>
</protein>
<proteinExistence type="inferred from homology"/>
<evidence type="ECO:0000256" key="4">
    <source>
        <dbReference type="ARBA" id="ARBA00022651"/>
    </source>
</evidence>
<evidence type="ECO:0000256" key="11">
    <source>
        <dbReference type="PROSITE-ProRule" id="PRU10061"/>
    </source>
</evidence>
<dbReference type="Pfam" id="PF02018">
    <property type="entry name" value="CBM_4_9"/>
    <property type="match status" value="2"/>
</dbReference>
<dbReference type="InterPro" id="IPR031158">
    <property type="entry name" value="GH10_AS"/>
</dbReference>
<gene>
    <name evidence="13" type="ORF">EAJ06_09040</name>
</gene>
<feature type="domain" description="GH10" evidence="12">
    <location>
        <begin position="467"/>
        <end position="752"/>
    </location>
</feature>
<keyword evidence="6" id="KW-0677">Repeat</keyword>
<comment type="similarity">
    <text evidence="2">Belongs to the glycosyl hydrolase 10 (cellulase F) family.</text>
</comment>
<dbReference type="RefSeq" id="WP_021967174.1">
    <property type="nucleotide sequence ID" value="NZ_JAQDGM010000014.1"/>
</dbReference>
<dbReference type="InterPro" id="IPR003305">
    <property type="entry name" value="CenC_carb-bd"/>
</dbReference>
<dbReference type="PANTHER" id="PTHR31490">
    <property type="entry name" value="GLYCOSYL HYDROLASE"/>
    <property type="match status" value="1"/>
</dbReference>
<sequence length="782" mass="86433">MKLNRIILPAMAMALTLAACEDNKMEWGTPDGHGQADLSDIPLSLTEKIANYKSIKEYAAEYIPNMTVGLGIGADYYINNGTVKQLADANFNTFTTGNAMKHDAVVGNKGELNFATIDAFVNAIPADAKMYGHCFLWHTQQKQMYLKSLIAPEVVIEDTGGDDVCENVITNSGFESGTDGWTGLWGKYTYAVEAPGKDSDNAIHFTMTGETAANYDCQLFWPLASPLEDGVTYAFSADIKSDMDIAVQFIGQNASYAGIYKDSYTAPADWLHVTGEFTYNAASETTDIIRVGFQFGGTPGSNVWIDNLKFGVKKVEKMKNVITNPSFADGTNGWTGLWGKYTYGVEAPGRTDDTAIRFTMTDETAANYDSQLFWALDTPLEVGATYAFSFYTKSDMNIAVQAIGQNASYSGIYKDSFTALNDWTLCEGEFTYNASDPADIVRFGVQFGGTPGSTIWIDDFKFGLKNEEAQPKAKNLARAAGGVTYIYKTPEEKRTALLGAMETWIKGMAEHMGDRMIGWDVINEPIDDSTKGVRGINGVFGSEDADGNPDTAPVEQDGLNLNWASNHFYWGYYLGMEYATKAFEYARKHCRPETKLFVNDYNLEVSPAKLDALINFVKYIDEHNETNAPIVDGIGTQMHAVAADLTREKIDEMFKKLAATGKIIRITELDVRHTYEPTANPSAEQLMKQADVYRWIIESYKENVPATQQSGFTIWSLSDHADEHTGWFTGDTPNLFDANYARKPAYKGVCDGIAGRDISEDFTGDDWKAAYEVKEEETPADQ</sequence>
<dbReference type="SUPFAM" id="SSF49785">
    <property type="entry name" value="Galactose-binding domain-like"/>
    <property type="match status" value="2"/>
</dbReference>
<dbReference type="InterPro" id="IPR001000">
    <property type="entry name" value="GH10_dom"/>
</dbReference>